<dbReference type="OrthoDB" id="695210at2759"/>
<dbReference type="Gene3D" id="4.10.365.10">
    <property type="entry name" value="p27"/>
    <property type="match status" value="1"/>
</dbReference>
<evidence type="ECO:0000259" key="4">
    <source>
        <dbReference type="Pfam" id="PF02234"/>
    </source>
</evidence>
<dbReference type="InterPro" id="IPR003175">
    <property type="entry name" value="CDI_dom"/>
</dbReference>
<keyword evidence="2" id="KW-0649">Protein kinase inhibitor</keyword>
<evidence type="ECO:0000313" key="6">
    <source>
        <dbReference type="Proteomes" id="UP000604825"/>
    </source>
</evidence>
<evidence type="ECO:0000256" key="1">
    <source>
        <dbReference type="ARBA" id="ARBA00010274"/>
    </source>
</evidence>
<dbReference type="AlphaFoldDB" id="A0A811S7F5"/>
<protein>
    <recommendedName>
        <fullName evidence="4">Cyclin-dependent kinase inhibitor domain-containing protein</fullName>
    </recommendedName>
</protein>
<sequence>MGKYKRKRSVGRTPAVELGVRTRARSAAVASAAAAPAPKRRRKQATARAEAEAAVRGNGGGAAPAGCCYLQLRSCRRLFMPAVDVQCPVPPLLPAAAVQWPGASEEPVEPEVAGISRCSSTASSVDVLVLAVAPARETSGGEAEEARENCDVESVVVSDSAGCRRQRRETTPSSRPPVDLSDEEYSQAADNDPKRHLGRTALATTTATVACRRARMPPAGEIEEFFGAAEKAQAERFAAKYNFDVARGLPLGVGRYEWTPVASG</sequence>
<feature type="region of interest" description="Disordered" evidence="3">
    <location>
        <begin position="29"/>
        <end position="49"/>
    </location>
</feature>
<name>A0A811S7F5_9POAL</name>
<dbReference type="InterPro" id="IPR044898">
    <property type="entry name" value="CDI_dom_sf"/>
</dbReference>
<feature type="region of interest" description="Disordered" evidence="3">
    <location>
        <begin position="161"/>
        <end position="195"/>
    </location>
</feature>
<evidence type="ECO:0000256" key="3">
    <source>
        <dbReference type="SAM" id="MobiDB-lite"/>
    </source>
</evidence>
<reference evidence="5" key="1">
    <citation type="submission" date="2020-10" db="EMBL/GenBank/DDBJ databases">
        <authorList>
            <person name="Han B."/>
            <person name="Lu T."/>
            <person name="Zhao Q."/>
            <person name="Huang X."/>
            <person name="Zhao Y."/>
        </authorList>
    </citation>
    <scope>NUCLEOTIDE SEQUENCE</scope>
</reference>
<keyword evidence="6" id="KW-1185">Reference proteome</keyword>
<dbReference type="Proteomes" id="UP000604825">
    <property type="component" value="Unassembled WGS sequence"/>
</dbReference>
<dbReference type="GO" id="GO:0051726">
    <property type="term" value="P:regulation of cell cycle"/>
    <property type="evidence" value="ECO:0007669"/>
    <property type="project" value="InterPro"/>
</dbReference>
<evidence type="ECO:0000313" key="5">
    <source>
        <dbReference type="EMBL" id="CAD6337251.1"/>
    </source>
</evidence>
<dbReference type="InterPro" id="IPR044275">
    <property type="entry name" value="KRP"/>
</dbReference>
<dbReference type="GO" id="GO:0005634">
    <property type="term" value="C:nucleus"/>
    <property type="evidence" value="ECO:0007669"/>
    <property type="project" value="InterPro"/>
</dbReference>
<gene>
    <name evidence="5" type="ORF">NCGR_LOCUS61349</name>
</gene>
<proteinExistence type="inferred from homology"/>
<comment type="similarity">
    <text evidence="1">Belongs to the CDI family. ICK/KRP subfamily.</text>
</comment>
<dbReference type="GO" id="GO:0004861">
    <property type="term" value="F:cyclin-dependent protein serine/threonine kinase inhibitor activity"/>
    <property type="evidence" value="ECO:0007669"/>
    <property type="project" value="InterPro"/>
</dbReference>
<evidence type="ECO:0000256" key="2">
    <source>
        <dbReference type="ARBA" id="ARBA00023013"/>
    </source>
</evidence>
<organism evidence="5 6">
    <name type="scientific">Miscanthus lutarioriparius</name>
    <dbReference type="NCBI Taxonomy" id="422564"/>
    <lineage>
        <taxon>Eukaryota</taxon>
        <taxon>Viridiplantae</taxon>
        <taxon>Streptophyta</taxon>
        <taxon>Embryophyta</taxon>
        <taxon>Tracheophyta</taxon>
        <taxon>Spermatophyta</taxon>
        <taxon>Magnoliopsida</taxon>
        <taxon>Liliopsida</taxon>
        <taxon>Poales</taxon>
        <taxon>Poaceae</taxon>
        <taxon>PACMAD clade</taxon>
        <taxon>Panicoideae</taxon>
        <taxon>Andropogonodae</taxon>
        <taxon>Andropogoneae</taxon>
        <taxon>Saccharinae</taxon>
        <taxon>Miscanthus</taxon>
    </lineage>
</organism>
<dbReference type="Pfam" id="PF02234">
    <property type="entry name" value="CDI"/>
    <property type="match status" value="1"/>
</dbReference>
<feature type="domain" description="Cyclin-dependent kinase inhibitor" evidence="4">
    <location>
        <begin position="217"/>
        <end position="261"/>
    </location>
</feature>
<accession>A0A811S7F5</accession>
<dbReference type="PANTHER" id="PTHR46776">
    <property type="entry name" value="CYCLIN-DEPENDENT KINASE INHIBITOR 4-RELATED"/>
    <property type="match status" value="1"/>
</dbReference>
<comment type="caution">
    <text evidence="5">The sequence shown here is derived from an EMBL/GenBank/DDBJ whole genome shotgun (WGS) entry which is preliminary data.</text>
</comment>
<dbReference type="EMBL" id="CAJGYO010000018">
    <property type="protein sequence ID" value="CAD6337251.1"/>
    <property type="molecule type" value="Genomic_DNA"/>
</dbReference>